<sequence length="171" mass="19021">MTGAVTLLPYDAEWKLQFEREACLVRGALGEALLAIHHIGSTSVPGLLAKPLIDMLFVFRSPEAIEKRAPTLARLGYEARGEYGIAGRQYFVKRGTGGESTHHLHGYQEGSPHITRHLAFRDLLRTDPSTAAQYAALKSAIVTGEAVTRDDYQRAKASFIDRCEREALRRR</sequence>
<dbReference type="AlphaFoldDB" id="A0A418NWX6"/>
<dbReference type="Proteomes" id="UP000286576">
    <property type="component" value="Unassembled WGS sequence"/>
</dbReference>
<dbReference type="EMBL" id="QXFL01000001">
    <property type="protein sequence ID" value="RIV89088.1"/>
    <property type="molecule type" value="Genomic_DNA"/>
</dbReference>
<gene>
    <name evidence="1" type="ORF">D2V07_02225</name>
</gene>
<dbReference type="SUPFAM" id="SSF81301">
    <property type="entry name" value="Nucleotidyltransferase"/>
    <property type="match status" value="1"/>
</dbReference>
<accession>A0A418NWX6</accession>
<proteinExistence type="predicted"/>
<protein>
    <submittedName>
        <fullName evidence="1">GrpB family protein</fullName>
    </submittedName>
</protein>
<dbReference type="PANTHER" id="PTHR34822:SF1">
    <property type="entry name" value="GRPB FAMILY PROTEIN"/>
    <property type="match status" value="1"/>
</dbReference>
<keyword evidence="2" id="KW-1185">Reference proteome</keyword>
<name>A0A418NWX6_9SPHN</name>
<dbReference type="RefSeq" id="WP_119584367.1">
    <property type="nucleotide sequence ID" value="NZ_CAWODQ010000001.1"/>
</dbReference>
<evidence type="ECO:0000313" key="2">
    <source>
        <dbReference type="Proteomes" id="UP000286576"/>
    </source>
</evidence>
<dbReference type="PANTHER" id="PTHR34822">
    <property type="entry name" value="GRPB DOMAIN PROTEIN (AFU_ORTHOLOGUE AFUA_1G01530)"/>
    <property type="match status" value="1"/>
</dbReference>
<dbReference type="InterPro" id="IPR043519">
    <property type="entry name" value="NT_sf"/>
</dbReference>
<comment type="caution">
    <text evidence="1">The sequence shown here is derived from an EMBL/GenBank/DDBJ whole genome shotgun (WGS) entry which is preliminary data.</text>
</comment>
<dbReference type="Gene3D" id="3.30.460.10">
    <property type="entry name" value="Beta Polymerase, domain 2"/>
    <property type="match status" value="1"/>
</dbReference>
<evidence type="ECO:0000313" key="1">
    <source>
        <dbReference type="EMBL" id="RIV89088.1"/>
    </source>
</evidence>
<dbReference type="OrthoDB" id="9799092at2"/>
<organism evidence="1 2">
    <name type="scientific">Aurantiacibacter zhengii</name>
    <dbReference type="NCBI Taxonomy" id="2307003"/>
    <lineage>
        <taxon>Bacteria</taxon>
        <taxon>Pseudomonadati</taxon>
        <taxon>Pseudomonadota</taxon>
        <taxon>Alphaproteobacteria</taxon>
        <taxon>Sphingomonadales</taxon>
        <taxon>Erythrobacteraceae</taxon>
        <taxon>Aurantiacibacter</taxon>
    </lineage>
</organism>
<dbReference type="Pfam" id="PF04229">
    <property type="entry name" value="GrpB"/>
    <property type="match status" value="1"/>
</dbReference>
<dbReference type="InterPro" id="IPR007344">
    <property type="entry name" value="GrpB/CoaE"/>
</dbReference>
<reference evidence="1 2" key="1">
    <citation type="submission" date="2018-08" db="EMBL/GenBank/DDBJ databases">
        <title>Erythrobacter zhengii sp.nov., a bacterium isolated from deep-sea sediment.</title>
        <authorList>
            <person name="Fang C."/>
            <person name="Wu Y.-H."/>
            <person name="Sun C."/>
            <person name="Wang H."/>
            <person name="Cheng H."/>
            <person name="Meng F.-X."/>
            <person name="Wang C.-S."/>
            <person name="Xu X.-W."/>
        </authorList>
    </citation>
    <scope>NUCLEOTIDE SEQUENCE [LARGE SCALE GENOMIC DNA]</scope>
    <source>
        <strain evidence="1 2">V18</strain>
    </source>
</reference>